<comment type="caution">
    <text evidence="3">The sequence shown here is derived from an EMBL/GenBank/DDBJ whole genome shotgun (WGS) entry which is preliminary data.</text>
</comment>
<reference evidence="4" key="1">
    <citation type="journal article" date="2019" name="Int. J. Syst. Evol. Microbiol.">
        <title>The Global Catalogue of Microorganisms (GCM) 10K type strain sequencing project: providing services to taxonomists for standard genome sequencing and annotation.</title>
        <authorList>
            <consortium name="The Broad Institute Genomics Platform"/>
            <consortium name="The Broad Institute Genome Sequencing Center for Infectious Disease"/>
            <person name="Wu L."/>
            <person name="Ma J."/>
        </authorList>
    </citation>
    <scope>NUCLEOTIDE SEQUENCE [LARGE SCALE GENOMIC DNA]</scope>
    <source>
        <strain evidence="4">CGMCC 4.7248</strain>
    </source>
</reference>
<organism evidence="3 4">
    <name type="scientific">Streptomyces bullii</name>
    <dbReference type="NCBI Taxonomy" id="349910"/>
    <lineage>
        <taxon>Bacteria</taxon>
        <taxon>Bacillati</taxon>
        <taxon>Actinomycetota</taxon>
        <taxon>Actinomycetes</taxon>
        <taxon>Kitasatosporales</taxon>
        <taxon>Streptomycetaceae</taxon>
        <taxon>Streptomyces</taxon>
    </lineage>
</organism>
<evidence type="ECO:0000313" key="3">
    <source>
        <dbReference type="EMBL" id="MFC5633652.1"/>
    </source>
</evidence>
<sequence>MQLRYTAVAVAITALALTSCSSNGTEESSDQKPKASASARELTQAQKDKLLKDAGIPPEPTGAKRAELLQALAAVNPDIVKHEDKAIGAAQNQCAAINREGTRLDHWAAERFTYRDVTTTEAQGKQINETLKRIGFCKV</sequence>
<keyword evidence="4" id="KW-1185">Reference proteome</keyword>
<dbReference type="RefSeq" id="WP_381018863.1">
    <property type="nucleotide sequence ID" value="NZ_JBHSNY010000002.1"/>
</dbReference>
<feature type="region of interest" description="Disordered" evidence="1">
    <location>
        <begin position="21"/>
        <end position="62"/>
    </location>
</feature>
<dbReference type="Proteomes" id="UP001596154">
    <property type="component" value="Unassembled WGS sequence"/>
</dbReference>
<gene>
    <name evidence="3" type="ORF">ACFPZJ_07565</name>
</gene>
<name>A0ABW0UKJ2_9ACTN</name>
<evidence type="ECO:0000256" key="1">
    <source>
        <dbReference type="SAM" id="MobiDB-lite"/>
    </source>
</evidence>
<feature type="signal peptide" evidence="2">
    <location>
        <begin position="1"/>
        <end position="24"/>
    </location>
</feature>
<dbReference type="EMBL" id="JBHSNY010000002">
    <property type="protein sequence ID" value="MFC5633652.1"/>
    <property type="molecule type" value="Genomic_DNA"/>
</dbReference>
<feature type="chain" id="PRO_5045653518" description="DUF732 domain-containing protein" evidence="2">
    <location>
        <begin position="25"/>
        <end position="139"/>
    </location>
</feature>
<proteinExistence type="predicted"/>
<evidence type="ECO:0008006" key="5">
    <source>
        <dbReference type="Google" id="ProtNLM"/>
    </source>
</evidence>
<evidence type="ECO:0000313" key="4">
    <source>
        <dbReference type="Proteomes" id="UP001596154"/>
    </source>
</evidence>
<evidence type="ECO:0000256" key="2">
    <source>
        <dbReference type="SAM" id="SignalP"/>
    </source>
</evidence>
<keyword evidence="2" id="KW-0732">Signal</keyword>
<accession>A0ABW0UKJ2</accession>
<dbReference type="PROSITE" id="PS51257">
    <property type="entry name" value="PROKAR_LIPOPROTEIN"/>
    <property type="match status" value="1"/>
</dbReference>
<protein>
    <recommendedName>
        <fullName evidence="5">DUF732 domain-containing protein</fullName>
    </recommendedName>
</protein>